<keyword evidence="2" id="KW-1185">Reference proteome</keyword>
<name>A0ACC2FCR3_DALPE</name>
<evidence type="ECO:0000313" key="1">
    <source>
        <dbReference type="EMBL" id="KAJ7989088.1"/>
    </source>
</evidence>
<dbReference type="EMBL" id="CM055757">
    <property type="protein sequence ID" value="KAJ7989088.1"/>
    <property type="molecule type" value="Genomic_DNA"/>
</dbReference>
<proteinExistence type="predicted"/>
<organism evidence="1 2">
    <name type="scientific">Dallia pectoralis</name>
    <name type="common">Alaska blackfish</name>
    <dbReference type="NCBI Taxonomy" id="75939"/>
    <lineage>
        <taxon>Eukaryota</taxon>
        <taxon>Metazoa</taxon>
        <taxon>Chordata</taxon>
        <taxon>Craniata</taxon>
        <taxon>Vertebrata</taxon>
        <taxon>Euteleostomi</taxon>
        <taxon>Actinopterygii</taxon>
        <taxon>Neopterygii</taxon>
        <taxon>Teleostei</taxon>
        <taxon>Protacanthopterygii</taxon>
        <taxon>Esociformes</taxon>
        <taxon>Umbridae</taxon>
        <taxon>Dallia</taxon>
    </lineage>
</organism>
<evidence type="ECO:0000313" key="2">
    <source>
        <dbReference type="Proteomes" id="UP001157502"/>
    </source>
</evidence>
<gene>
    <name evidence="1" type="ORF">DPEC_G00315910</name>
</gene>
<accession>A0ACC2FCR3</accession>
<dbReference type="Proteomes" id="UP001157502">
    <property type="component" value="Chromosome 30"/>
</dbReference>
<reference evidence="1" key="1">
    <citation type="submission" date="2021-05" db="EMBL/GenBank/DDBJ databases">
        <authorList>
            <person name="Pan Q."/>
            <person name="Jouanno E."/>
            <person name="Zahm M."/>
            <person name="Klopp C."/>
            <person name="Cabau C."/>
            <person name="Louis A."/>
            <person name="Berthelot C."/>
            <person name="Parey E."/>
            <person name="Roest Crollius H."/>
            <person name="Montfort J."/>
            <person name="Robinson-Rechavi M."/>
            <person name="Bouchez O."/>
            <person name="Lampietro C."/>
            <person name="Lopez Roques C."/>
            <person name="Donnadieu C."/>
            <person name="Postlethwait J."/>
            <person name="Bobe J."/>
            <person name="Dillon D."/>
            <person name="Chandos A."/>
            <person name="von Hippel F."/>
            <person name="Guiguen Y."/>
        </authorList>
    </citation>
    <scope>NUCLEOTIDE SEQUENCE</scope>
    <source>
        <strain evidence="1">YG-Jan2019</strain>
    </source>
</reference>
<sequence length="1658" mass="187248">MTSHQTSIAVSGTDEYAVRQENELEALASIFGDDFQDLRNTHPWKIQRPPEVYLCLRPNELSNGKECYVTVDLQVTCPRKYPDIPPVLELKNAKGLSNDNLQSLQTELTKLAAERCGEVMIYELAVHVQGFLSEHNKPPSSSFHEEMLKNQRLQKEREAMEEQQRLDQRRKQEEQTQCEIVAEIQRREEEKREKRRKEMAKQERFESMDQPPADSGPVLGRSSYSPGPPPDLSEPKRGAATQRRRTNSNTRHRRDTYNEDSPRPQEVLHFSNSALGDLLVHRGKCLGENCRLGRNVYNAFDATNGEFAVLYEWILRWNKKMGKFFTSEERGMIDNCKKQIHGAESELNSLMKLEHPNLVHYKALSYSEREDCLVVNLLVEHVAESSSLSQSLASQTPIPLDCLRQHTVQLLAALDYLHTNSVVHKNLCTSSVMLDQLGNVRLTDYSLSKRLADICKEDIFEQAHVRFCEDALPAKTGKKGDVWSLGLMLLGLSQGERVREYPVSLPTSLPADFQDFLNRCVCLNDSDRWSTHQLLDHPFLSPPSPKTSPQCLDVSPEDIGDDFVSSVIPHSHILNAPFSTGLQRQFSRYFNEFEELQLLGKGAFGAVIKVQNKLDGCYYAVKRILVNPASKQFRRIKGEVTLLSRLNHENIVRYYNAWIERHETPSTGILSSDSSEPQSAVEKAPQVRAPSLGLNELGISMLDRVEDNAPPPALASSVEWSTSIERSSSAKRSDHDSSDDDDDDDEEEVFRASFLPSNSDSESDIIFDNGDGSVSQEEPSKQLGVDTAESTDSERPQLIAHYLYIQMEYCEKSTLRDTIDHGLHQDSSRLWRLFREILDGLAYIHQQGMIHRDLKPVNIFLDSQDHVKIGDFGLATDHPANVAAAGKLDIEESGSVLILKSDPTGNMTGMVGTALYVSPEVQGTAKATYNQKVDLFSLGIILFEMSYRPMTTGSERISVLSTLRTEDIHFPEDFPEYESGTQRKVIGWLLNHDPALRPTAQELLKSDLLPPPQMEESELHEVLQHTMANVNGKAYRTMVNQLFSQNTSPVMDYTYDVDLHKGSFHFNSAKLQQYVYDAISRIFKKHGAVRLQTPMLLPRNRKLYEGSEPACFMDHSGMLVTLPYDLRMAFARFVARNNITHFKRWSIERVFRPRKLDRAHPRELLECAFDIIVPVTNSLLPDAETIFTISEVIQEFSTLQERNYHIYLNHTSLLKAILLHSGFPEDKLSHASSILCDAMSEKLTRREVEAKFSNLSLSANSLQTLYKYIEQKGELQDLVPLLTSLTKQKTAVTQLAKQGLKDLEELTGLLSKLGVKLQVVVNLGLVYKVQHHCGVIFQFVAFIKKRGRTVPDIVAAGGRYDHLILEFRGPASSAPLPSAVGASVALDKVCASLANMEEPPCISSCEVLVVPVGHTSMGRAINMLQKLWTAGLSSDIVYDVTQSQETLLEHCRQAGITCMALVSDKEGNYIKVKSFEKERQSEKRISESDLVDHVIQKCRSRFLDERNVREMSETVSLQNTKGCPVSSSGSSEQHGGSSSSSINVNLIAPEKVSSSARRRYETQIQTRLQNLGSNLQNKSNDIEVLAVDLPKETLINFLSLEFDEEGQYNMSVKRLLSGLPKQRYLKSICEKIHRFKIIKRIAVVVLYSYKDDYYKILL</sequence>
<comment type="caution">
    <text evidence="1">The sequence shown here is derived from an EMBL/GenBank/DDBJ whole genome shotgun (WGS) entry which is preliminary data.</text>
</comment>
<protein>
    <submittedName>
        <fullName evidence="1">Uncharacterized protein</fullName>
    </submittedName>
</protein>